<sequence length="235" mass="26494">MLRKKHETPKVNYDRRATNPCIRENEFVWVFNPAKKKGVSPKLQLKWEGPFLVLKKLSDVVVRIQKLKGAKPRVIHVDRLKPYQGSPIDPWSTPSRAPSCDTEIGACAENVQGHLKELESSDKDGVENNHLVPLDGKDGGNIRLEPLYDARGGDSLLETSNNEDETSCREPLKDMGTEINTCAEGVEEHPEELHDGGVESIQKPWGSKDAASSVQKSKETRRYPKRAHRLPLRFR</sequence>
<dbReference type="EnsemblMetazoa" id="XM_038194950.1">
    <property type="protein sequence ID" value="XP_038050878.1"/>
    <property type="gene ID" value="LOC119724030"/>
</dbReference>
<dbReference type="GeneID" id="119724030"/>
<feature type="region of interest" description="Disordered" evidence="1">
    <location>
        <begin position="188"/>
        <end position="235"/>
    </location>
</feature>
<protein>
    <recommendedName>
        <fullName evidence="2">Integrase p58-like C-terminal domain-containing protein</fullName>
    </recommendedName>
</protein>
<reference evidence="3" key="1">
    <citation type="submission" date="2022-11" db="UniProtKB">
        <authorList>
            <consortium name="EnsemblMetazoa"/>
        </authorList>
    </citation>
    <scope>IDENTIFICATION</scope>
</reference>
<proteinExistence type="predicted"/>
<dbReference type="InterPro" id="IPR054465">
    <property type="entry name" value="Integrase_p58-like_C"/>
</dbReference>
<accession>A0A913ZGG9</accession>
<feature type="compositionally biased region" description="Basic and acidic residues" evidence="1">
    <location>
        <begin position="188"/>
        <end position="197"/>
    </location>
</feature>
<keyword evidence="4" id="KW-1185">Reference proteome</keyword>
<dbReference type="AlphaFoldDB" id="A0A913ZGG9"/>
<feature type="domain" description="Integrase p58-like C-terminal" evidence="2">
    <location>
        <begin position="49"/>
        <end position="82"/>
    </location>
</feature>
<dbReference type="Pfam" id="PF22938">
    <property type="entry name" value="Integrase_p58_C"/>
    <property type="match status" value="1"/>
</dbReference>
<evidence type="ECO:0000259" key="2">
    <source>
        <dbReference type="Pfam" id="PF22938"/>
    </source>
</evidence>
<evidence type="ECO:0000313" key="3">
    <source>
        <dbReference type="EnsemblMetazoa" id="XP_038050878.1"/>
    </source>
</evidence>
<evidence type="ECO:0000256" key="1">
    <source>
        <dbReference type="SAM" id="MobiDB-lite"/>
    </source>
</evidence>
<name>A0A913ZGG9_PATMI</name>
<dbReference type="OrthoDB" id="8946894at2759"/>
<feature type="compositionally biased region" description="Basic residues" evidence="1">
    <location>
        <begin position="223"/>
        <end position="235"/>
    </location>
</feature>
<dbReference type="RefSeq" id="XP_038050878.1">
    <property type="nucleotide sequence ID" value="XM_038194950.1"/>
</dbReference>
<evidence type="ECO:0000313" key="4">
    <source>
        <dbReference type="Proteomes" id="UP000887568"/>
    </source>
</evidence>
<dbReference type="Proteomes" id="UP000887568">
    <property type="component" value="Unplaced"/>
</dbReference>
<organism evidence="3 4">
    <name type="scientific">Patiria miniata</name>
    <name type="common">Bat star</name>
    <name type="synonym">Asterina miniata</name>
    <dbReference type="NCBI Taxonomy" id="46514"/>
    <lineage>
        <taxon>Eukaryota</taxon>
        <taxon>Metazoa</taxon>
        <taxon>Echinodermata</taxon>
        <taxon>Eleutherozoa</taxon>
        <taxon>Asterozoa</taxon>
        <taxon>Asteroidea</taxon>
        <taxon>Valvatacea</taxon>
        <taxon>Valvatida</taxon>
        <taxon>Asterinidae</taxon>
        <taxon>Patiria</taxon>
    </lineage>
</organism>